<dbReference type="GeneID" id="56035876"/>
<dbReference type="KEGG" id="halu:HUG12_00415"/>
<evidence type="ECO:0000313" key="2">
    <source>
        <dbReference type="EMBL" id="QLG60303.1"/>
    </source>
</evidence>
<dbReference type="EMBL" id="CP058579">
    <property type="protein sequence ID" value="QLG60303.1"/>
    <property type="molecule type" value="Genomic_DNA"/>
</dbReference>
<reference evidence="2 3" key="1">
    <citation type="submission" date="2020-06" db="EMBL/GenBank/DDBJ databases">
        <title>NJ-3-1, isolated from saline soil.</title>
        <authorList>
            <person name="Cui H.L."/>
            <person name="Shi X."/>
        </authorList>
    </citation>
    <scope>NUCLEOTIDE SEQUENCE [LARGE SCALE GENOMIC DNA]</scope>
    <source>
        <strain evidence="2 3">NJ-3-1</strain>
    </source>
</reference>
<keyword evidence="3" id="KW-1185">Reference proteome</keyword>
<accession>A0A7D5QDX9</accession>
<protein>
    <submittedName>
        <fullName evidence="2">Uncharacterized protein</fullName>
    </submittedName>
</protein>
<gene>
    <name evidence="2" type="ORF">HUG12_00415</name>
</gene>
<proteinExistence type="predicted"/>
<dbReference type="RefSeq" id="WP_179266889.1">
    <property type="nucleotide sequence ID" value="NZ_CP058579.1"/>
</dbReference>
<feature type="region of interest" description="Disordered" evidence="1">
    <location>
        <begin position="20"/>
        <end position="41"/>
    </location>
</feature>
<organism evidence="2 3">
    <name type="scientific">Halorarum salinum</name>
    <dbReference type="NCBI Taxonomy" id="2743089"/>
    <lineage>
        <taxon>Archaea</taxon>
        <taxon>Methanobacteriati</taxon>
        <taxon>Methanobacteriota</taxon>
        <taxon>Stenosarchaea group</taxon>
        <taxon>Halobacteria</taxon>
        <taxon>Halobacteriales</taxon>
        <taxon>Haloferacaceae</taxon>
        <taxon>Halorarum</taxon>
    </lineage>
</organism>
<dbReference type="Proteomes" id="UP000509626">
    <property type="component" value="Chromosome"/>
</dbReference>
<name>A0A7D5QDX9_9EURY</name>
<dbReference type="AlphaFoldDB" id="A0A7D5QDX9"/>
<evidence type="ECO:0000256" key="1">
    <source>
        <dbReference type="SAM" id="MobiDB-lite"/>
    </source>
</evidence>
<evidence type="ECO:0000313" key="3">
    <source>
        <dbReference type="Proteomes" id="UP000509626"/>
    </source>
</evidence>
<sequence length="106" mass="11911">MRALLTWCVGHELIATNPAKKESVLGDLPDEDDGRDGDGQQFWTPTFRDQFLRWTDWRFETAADQGRMDPAVAAHDRALVAVLAFSGAQDAEVLREPRDARRNGLT</sequence>